<organism evidence="4 5">
    <name type="scientific">Antiquaquibacter oligotrophicus</name>
    <dbReference type="NCBI Taxonomy" id="2880260"/>
    <lineage>
        <taxon>Bacteria</taxon>
        <taxon>Bacillati</taxon>
        <taxon>Actinomycetota</taxon>
        <taxon>Actinomycetes</taxon>
        <taxon>Micrococcales</taxon>
        <taxon>Microbacteriaceae</taxon>
        <taxon>Antiquaquibacter</taxon>
    </lineage>
</organism>
<dbReference type="Pfam" id="PF00440">
    <property type="entry name" value="TetR_N"/>
    <property type="match status" value="1"/>
</dbReference>
<dbReference type="Gene3D" id="1.10.357.10">
    <property type="entry name" value="Tetracycline Repressor, domain 2"/>
    <property type="match status" value="1"/>
</dbReference>
<name>A0ABT6KLI7_9MICO</name>
<proteinExistence type="predicted"/>
<evidence type="ECO:0000313" key="4">
    <source>
        <dbReference type="EMBL" id="MDH6180308.1"/>
    </source>
</evidence>
<accession>A0ABT6KLI7</accession>
<keyword evidence="1 2" id="KW-0238">DNA-binding</keyword>
<reference evidence="4 5" key="1">
    <citation type="submission" date="2023-04" db="EMBL/GenBank/DDBJ databases">
        <title>Genome Encyclopedia of Bacteria and Archaea VI: Functional Genomics of Type Strains.</title>
        <authorList>
            <person name="Whitman W."/>
        </authorList>
    </citation>
    <scope>NUCLEOTIDE SEQUENCE [LARGE SCALE GENOMIC DNA]</scope>
    <source>
        <strain evidence="4 5">SG_E_30_P1</strain>
    </source>
</reference>
<dbReference type="InterPro" id="IPR009057">
    <property type="entry name" value="Homeodomain-like_sf"/>
</dbReference>
<feature type="DNA-binding region" description="H-T-H motif" evidence="2">
    <location>
        <begin position="39"/>
        <end position="58"/>
    </location>
</feature>
<feature type="domain" description="HTH tetR-type" evidence="3">
    <location>
        <begin position="16"/>
        <end position="76"/>
    </location>
</feature>
<dbReference type="Proteomes" id="UP001160142">
    <property type="component" value="Unassembled WGS sequence"/>
</dbReference>
<dbReference type="PROSITE" id="PS50977">
    <property type="entry name" value="HTH_TETR_2"/>
    <property type="match status" value="1"/>
</dbReference>
<comment type="caution">
    <text evidence="4">The sequence shown here is derived from an EMBL/GenBank/DDBJ whole genome shotgun (WGS) entry which is preliminary data.</text>
</comment>
<dbReference type="InterPro" id="IPR001647">
    <property type="entry name" value="HTH_TetR"/>
</dbReference>
<sequence length="210" mass="23742">MANDRYVNGMARTADPSRRVTLVDQILEYLLDKTLSELTFRTLAKGIGVSTYTLVYHFGTKAELIRAIVGAISARAELIEPRLEGADATLDTYFEGLTLSWQWSIDPRNRQLQRLDFEAGLLEALNPDELRLGRDLYSRWLDMGVTALRHFGLSEEEALVEARAVVNVFHGMQYDLVLNGDVDQATRAFELSIRQQRARLEALLSSRPTP</sequence>
<dbReference type="SUPFAM" id="SSF46689">
    <property type="entry name" value="Homeodomain-like"/>
    <property type="match status" value="1"/>
</dbReference>
<evidence type="ECO:0000259" key="3">
    <source>
        <dbReference type="PROSITE" id="PS50977"/>
    </source>
</evidence>
<gene>
    <name evidence="4" type="ORF">M2152_000490</name>
</gene>
<protein>
    <submittedName>
        <fullName evidence="4">AcrR family transcriptional regulator</fullName>
    </submittedName>
</protein>
<dbReference type="EMBL" id="JARXVQ010000001">
    <property type="protein sequence ID" value="MDH6180308.1"/>
    <property type="molecule type" value="Genomic_DNA"/>
</dbReference>
<evidence type="ECO:0000256" key="1">
    <source>
        <dbReference type="ARBA" id="ARBA00023125"/>
    </source>
</evidence>
<evidence type="ECO:0000313" key="5">
    <source>
        <dbReference type="Proteomes" id="UP001160142"/>
    </source>
</evidence>
<evidence type="ECO:0000256" key="2">
    <source>
        <dbReference type="PROSITE-ProRule" id="PRU00335"/>
    </source>
</evidence>
<keyword evidence="5" id="KW-1185">Reference proteome</keyword>